<dbReference type="WBParaSite" id="ES5_v2.g29388.t1">
    <property type="protein sequence ID" value="ES5_v2.g29388.t1"/>
    <property type="gene ID" value="ES5_v2.g29388"/>
</dbReference>
<proteinExistence type="predicted"/>
<evidence type="ECO:0000313" key="1">
    <source>
        <dbReference type="Proteomes" id="UP000887579"/>
    </source>
</evidence>
<reference evidence="2" key="1">
    <citation type="submission" date="2022-11" db="UniProtKB">
        <authorList>
            <consortium name="WormBaseParasite"/>
        </authorList>
    </citation>
    <scope>IDENTIFICATION</scope>
</reference>
<organism evidence="1 2">
    <name type="scientific">Panagrolaimus sp. ES5</name>
    <dbReference type="NCBI Taxonomy" id="591445"/>
    <lineage>
        <taxon>Eukaryota</taxon>
        <taxon>Metazoa</taxon>
        <taxon>Ecdysozoa</taxon>
        <taxon>Nematoda</taxon>
        <taxon>Chromadorea</taxon>
        <taxon>Rhabditida</taxon>
        <taxon>Tylenchina</taxon>
        <taxon>Panagrolaimomorpha</taxon>
        <taxon>Panagrolaimoidea</taxon>
        <taxon>Panagrolaimidae</taxon>
        <taxon>Panagrolaimus</taxon>
    </lineage>
</organism>
<name>A0AC34GI67_9BILA</name>
<sequence length="70" mass="8192">MSQCPEGFTQQILPIEMECNVFYCIKKHSVDKYRHPKLIRPPFALPQIAENKYSETNIRAIYDGIELFST</sequence>
<protein>
    <submittedName>
        <fullName evidence="2">Uncharacterized protein</fullName>
    </submittedName>
</protein>
<evidence type="ECO:0000313" key="2">
    <source>
        <dbReference type="WBParaSite" id="ES5_v2.g29388.t1"/>
    </source>
</evidence>
<accession>A0AC34GI67</accession>
<dbReference type="Proteomes" id="UP000887579">
    <property type="component" value="Unplaced"/>
</dbReference>